<keyword evidence="2" id="KW-1185">Reference proteome</keyword>
<name>A0ACC0BIT2_CATRO</name>
<sequence>MEWKQRELVERSCIFGSISIFSKESEQLERSKEKEIELSKSKRVKENECFTETQESEKEEQREKEIVILENSEEELKTKEGTWRKSLATFLKIYHGSMFDLSCHDFGVMNNASIESIAVGFGLDGALFDILHDKCLGKCVLSMLDVFLLSLLLL</sequence>
<dbReference type="Proteomes" id="UP001060085">
    <property type="component" value="Linkage Group LG03"/>
</dbReference>
<comment type="caution">
    <text evidence="1">The sequence shown here is derived from an EMBL/GenBank/DDBJ whole genome shotgun (WGS) entry which is preliminary data.</text>
</comment>
<dbReference type="EMBL" id="CM044703">
    <property type="protein sequence ID" value="KAI5672524.1"/>
    <property type="molecule type" value="Genomic_DNA"/>
</dbReference>
<reference evidence="2" key="1">
    <citation type="journal article" date="2023" name="Nat. Plants">
        <title>Single-cell RNA sequencing provides a high-resolution roadmap for understanding the multicellular compartmentation of specialized metabolism.</title>
        <authorList>
            <person name="Sun S."/>
            <person name="Shen X."/>
            <person name="Li Y."/>
            <person name="Li Y."/>
            <person name="Wang S."/>
            <person name="Li R."/>
            <person name="Zhang H."/>
            <person name="Shen G."/>
            <person name="Guo B."/>
            <person name="Wei J."/>
            <person name="Xu J."/>
            <person name="St-Pierre B."/>
            <person name="Chen S."/>
            <person name="Sun C."/>
        </authorList>
    </citation>
    <scope>NUCLEOTIDE SEQUENCE [LARGE SCALE GENOMIC DNA]</scope>
</reference>
<evidence type="ECO:0000313" key="1">
    <source>
        <dbReference type="EMBL" id="KAI5672524.1"/>
    </source>
</evidence>
<accession>A0ACC0BIT2</accession>
<proteinExistence type="predicted"/>
<gene>
    <name evidence="1" type="ORF">M9H77_12888</name>
</gene>
<evidence type="ECO:0000313" key="2">
    <source>
        <dbReference type="Proteomes" id="UP001060085"/>
    </source>
</evidence>
<protein>
    <submittedName>
        <fullName evidence="1">Uncharacterized protein</fullName>
    </submittedName>
</protein>
<organism evidence="1 2">
    <name type="scientific">Catharanthus roseus</name>
    <name type="common">Madagascar periwinkle</name>
    <name type="synonym">Vinca rosea</name>
    <dbReference type="NCBI Taxonomy" id="4058"/>
    <lineage>
        <taxon>Eukaryota</taxon>
        <taxon>Viridiplantae</taxon>
        <taxon>Streptophyta</taxon>
        <taxon>Embryophyta</taxon>
        <taxon>Tracheophyta</taxon>
        <taxon>Spermatophyta</taxon>
        <taxon>Magnoliopsida</taxon>
        <taxon>eudicotyledons</taxon>
        <taxon>Gunneridae</taxon>
        <taxon>Pentapetalae</taxon>
        <taxon>asterids</taxon>
        <taxon>lamiids</taxon>
        <taxon>Gentianales</taxon>
        <taxon>Apocynaceae</taxon>
        <taxon>Rauvolfioideae</taxon>
        <taxon>Vinceae</taxon>
        <taxon>Catharanthinae</taxon>
        <taxon>Catharanthus</taxon>
    </lineage>
</organism>